<evidence type="ECO:0000259" key="2">
    <source>
        <dbReference type="Pfam" id="PF01593"/>
    </source>
</evidence>
<dbReference type="InterPro" id="IPR036188">
    <property type="entry name" value="FAD/NAD-bd_sf"/>
</dbReference>
<reference evidence="3 4" key="1">
    <citation type="submission" date="2018-04" db="EMBL/GenBank/DDBJ databases">
        <title>Bordetella sp. HZ20 isolated from seawater.</title>
        <authorList>
            <person name="Sun C."/>
        </authorList>
    </citation>
    <scope>NUCLEOTIDE SEQUENCE [LARGE SCALE GENOMIC DNA]</scope>
    <source>
        <strain evidence="3 4">HZ20</strain>
    </source>
</reference>
<sequence>MNVAIIGAGWAGMAAAQALLEMGHAVSVFEISHQPGGRARGMTDRELGRIDNGQHLLIGAYRETLRLIDWASAQEQAPVETAQTPDNPDNPDSPDSPDSPHQTRYIRQPLNLVAADGALSLSVNPSLPPSIARIVALLSAGGLSFLERSRALTLLGRLKLGVRQPSTGETVLEWLQRHKQPVNLQQRLWIPLCLATMNTPAEKACAHLFARVLRDSLLSPDQGATDLLIPKVDLTRLWIDAVARRVRLATGIQITDVTPGLEDTPSGSSQVSVNGEVFDGCIIATPPAGAARILEKWVTRPPADARLEADQETLNKQLQDLAAFEFHPITTCYIELQSPFRLPEPMLMLSSGHLPGAPSSCKPAIAQANLNPGQWVFDRSATHSDVRRGQLAFVISHAGDSMFDRSLLTNALMKQLQRELAGSNVQASRSLASRIPDVLASRIITEKRATFAAIPGLRRPGYDTIWPHVKLAGDWTDTGYPAVLEGAVVSGQTAAVALASSWNNA</sequence>
<dbReference type="GO" id="GO:0016491">
    <property type="term" value="F:oxidoreductase activity"/>
    <property type="evidence" value="ECO:0007669"/>
    <property type="project" value="InterPro"/>
</dbReference>
<dbReference type="PRINTS" id="PR00419">
    <property type="entry name" value="ADXRDTASE"/>
</dbReference>
<organism evidence="3 4">
    <name type="scientific">Orrella marina</name>
    <dbReference type="NCBI Taxonomy" id="2163011"/>
    <lineage>
        <taxon>Bacteria</taxon>
        <taxon>Pseudomonadati</taxon>
        <taxon>Pseudomonadota</taxon>
        <taxon>Betaproteobacteria</taxon>
        <taxon>Burkholderiales</taxon>
        <taxon>Alcaligenaceae</taxon>
        <taxon>Orrella</taxon>
    </lineage>
</organism>
<dbReference type="OrthoDB" id="7849608at2"/>
<dbReference type="Proteomes" id="UP000244571">
    <property type="component" value="Chromosome"/>
</dbReference>
<dbReference type="PANTHER" id="PTHR42923:SF47">
    <property type="entry name" value="BLR3003 PROTEIN"/>
    <property type="match status" value="1"/>
</dbReference>
<name>A0A2R4XFM9_9BURK</name>
<dbReference type="Pfam" id="PF01593">
    <property type="entry name" value="Amino_oxidase"/>
    <property type="match status" value="1"/>
</dbReference>
<gene>
    <name evidence="3" type="ORF">DBV39_01535</name>
</gene>
<dbReference type="InterPro" id="IPR002937">
    <property type="entry name" value="Amino_oxidase"/>
</dbReference>
<dbReference type="KEGG" id="boz:DBV39_01535"/>
<dbReference type="Gene3D" id="3.50.50.60">
    <property type="entry name" value="FAD/NAD(P)-binding domain"/>
    <property type="match status" value="1"/>
</dbReference>
<dbReference type="InterPro" id="IPR050464">
    <property type="entry name" value="Zeta_carotene_desat/Oxidored"/>
</dbReference>
<evidence type="ECO:0000313" key="3">
    <source>
        <dbReference type="EMBL" id="AWB32612.1"/>
    </source>
</evidence>
<accession>A0A2R4XFM9</accession>
<dbReference type="SUPFAM" id="SSF51905">
    <property type="entry name" value="FAD/NAD(P)-binding domain"/>
    <property type="match status" value="1"/>
</dbReference>
<protein>
    <submittedName>
        <fullName evidence="3">Amine oxidoreductase</fullName>
    </submittedName>
</protein>
<dbReference type="Gene3D" id="3.90.660.10">
    <property type="match status" value="1"/>
</dbReference>
<feature type="region of interest" description="Disordered" evidence="1">
    <location>
        <begin position="76"/>
        <end position="103"/>
    </location>
</feature>
<dbReference type="AlphaFoldDB" id="A0A2R4XFM9"/>
<evidence type="ECO:0000313" key="4">
    <source>
        <dbReference type="Proteomes" id="UP000244571"/>
    </source>
</evidence>
<proteinExistence type="predicted"/>
<evidence type="ECO:0000256" key="1">
    <source>
        <dbReference type="SAM" id="MobiDB-lite"/>
    </source>
</evidence>
<keyword evidence="4" id="KW-1185">Reference proteome</keyword>
<dbReference type="EMBL" id="CP028901">
    <property type="protein sequence ID" value="AWB32612.1"/>
    <property type="molecule type" value="Genomic_DNA"/>
</dbReference>
<feature type="domain" description="Amine oxidase" evidence="2">
    <location>
        <begin position="11"/>
        <end position="498"/>
    </location>
</feature>
<dbReference type="RefSeq" id="WP_108620053.1">
    <property type="nucleotide sequence ID" value="NZ_CP028901.1"/>
</dbReference>
<dbReference type="PANTHER" id="PTHR42923">
    <property type="entry name" value="PROTOPORPHYRINOGEN OXIDASE"/>
    <property type="match status" value="1"/>
</dbReference>